<evidence type="ECO:0000256" key="1">
    <source>
        <dbReference type="ARBA" id="ARBA00002180"/>
    </source>
</evidence>
<organism evidence="24 25">
    <name type="scientific">Phellinidium pouzarii</name>
    <dbReference type="NCBI Taxonomy" id="167371"/>
    <lineage>
        <taxon>Eukaryota</taxon>
        <taxon>Fungi</taxon>
        <taxon>Dikarya</taxon>
        <taxon>Basidiomycota</taxon>
        <taxon>Agaricomycotina</taxon>
        <taxon>Agaricomycetes</taxon>
        <taxon>Hymenochaetales</taxon>
        <taxon>Hymenochaetaceae</taxon>
        <taxon>Phellinidium</taxon>
    </lineage>
</organism>
<dbReference type="GO" id="GO:0003964">
    <property type="term" value="F:RNA-directed DNA polymerase activity"/>
    <property type="evidence" value="ECO:0007669"/>
    <property type="project" value="UniProtKB-KW"/>
</dbReference>
<evidence type="ECO:0000256" key="14">
    <source>
        <dbReference type="ARBA" id="ARBA00022908"/>
    </source>
</evidence>
<dbReference type="PANTHER" id="PTHR42648">
    <property type="entry name" value="TRANSPOSASE, PUTATIVE-RELATED"/>
    <property type="match status" value="1"/>
</dbReference>
<feature type="compositionally biased region" description="Polar residues" evidence="22">
    <location>
        <begin position="247"/>
        <end position="263"/>
    </location>
</feature>
<feature type="domain" description="Integrase catalytic" evidence="23">
    <location>
        <begin position="480"/>
        <end position="650"/>
    </location>
</feature>
<keyword evidence="2" id="KW-0815">Transposition</keyword>
<dbReference type="GO" id="GO:0006508">
    <property type="term" value="P:proteolysis"/>
    <property type="evidence" value="ECO:0007669"/>
    <property type="project" value="UniProtKB-KW"/>
</dbReference>
<dbReference type="Pfam" id="PF14223">
    <property type="entry name" value="Retrotran_gag_2"/>
    <property type="match status" value="1"/>
</dbReference>
<keyword evidence="4" id="KW-0645">Protease</keyword>
<dbReference type="GO" id="GO:0015074">
    <property type="term" value="P:DNA integration"/>
    <property type="evidence" value="ECO:0007669"/>
    <property type="project" value="UniProtKB-KW"/>
</dbReference>
<dbReference type="GO" id="GO:0004519">
    <property type="term" value="F:endonuclease activity"/>
    <property type="evidence" value="ECO:0007669"/>
    <property type="project" value="UniProtKB-KW"/>
</dbReference>
<dbReference type="PROSITE" id="PS50994">
    <property type="entry name" value="INTEGRASE"/>
    <property type="match status" value="1"/>
</dbReference>
<evidence type="ECO:0000256" key="10">
    <source>
        <dbReference type="ARBA" id="ARBA00022801"/>
    </source>
</evidence>
<dbReference type="Proteomes" id="UP000308199">
    <property type="component" value="Unassembled WGS sequence"/>
</dbReference>
<dbReference type="InterPro" id="IPR057670">
    <property type="entry name" value="SH3_retrovirus"/>
</dbReference>
<feature type="compositionally biased region" description="Pro residues" evidence="22">
    <location>
        <begin position="972"/>
        <end position="984"/>
    </location>
</feature>
<gene>
    <name evidence="24" type="ORF">EW145_g8097</name>
</gene>
<evidence type="ECO:0000256" key="2">
    <source>
        <dbReference type="ARBA" id="ARBA00022578"/>
    </source>
</evidence>
<feature type="compositionally biased region" description="Pro residues" evidence="22">
    <location>
        <begin position="885"/>
        <end position="910"/>
    </location>
</feature>
<dbReference type="InterPro" id="IPR039537">
    <property type="entry name" value="Retrotran_Ty1/copia-like"/>
</dbReference>
<dbReference type="Pfam" id="PF22936">
    <property type="entry name" value="Pol_BBD"/>
    <property type="match status" value="1"/>
</dbReference>
<evidence type="ECO:0000256" key="6">
    <source>
        <dbReference type="ARBA" id="ARBA00022722"/>
    </source>
</evidence>
<dbReference type="GO" id="GO:0005524">
    <property type="term" value="F:ATP binding"/>
    <property type="evidence" value="ECO:0007669"/>
    <property type="project" value="UniProtKB-KW"/>
</dbReference>
<dbReference type="SUPFAM" id="SSF53098">
    <property type="entry name" value="Ribonuclease H-like"/>
    <property type="match status" value="2"/>
</dbReference>
<evidence type="ECO:0000256" key="7">
    <source>
        <dbReference type="ARBA" id="ARBA00022723"/>
    </source>
</evidence>
<dbReference type="InterPro" id="IPR036397">
    <property type="entry name" value="RNaseH_sf"/>
</dbReference>
<protein>
    <recommendedName>
        <fullName evidence="23">Integrase catalytic domain-containing protein</fullName>
    </recommendedName>
</protein>
<keyword evidence="9" id="KW-0255">Endonuclease</keyword>
<evidence type="ECO:0000256" key="18">
    <source>
        <dbReference type="ARBA" id="ARBA00023172"/>
    </source>
</evidence>
<feature type="region of interest" description="Disordered" evidence="22">
    <location>
        <begin position="847"/>
        <end position="1004"/>
    </location>
</feature>
<name>A0A4S4K9R3_9AGAM</name>
<evidence type="ECO:0000256" key="12">
    <source>
        <dbReference type="ARBA" id="ARBA00022842"/>
    </source>
</evidence>
<evidence type="ECO:0000256" key="16">
    <source>
        <dbReference type="ARBA" id="ARBA00022932"/>
    </source>
</evidence>
<evidence type="ECO:0000256" key="5">
    <source>
        <dbReference type="ARBA" id="ARBA00022695"/>
    </source>
</evidence>
<dbReference type="GO" id="GO:0003887">
    <property type="term" value="F:DNA-directed DNA polymerase activity"/>
    <property type="evidence" value="ECO:0007669"/>
    <property type="project" value="UniProtKB-KW"/>
</dbReference>
<dbReference type="Pfam" id="PF25597">
    <property type="entry name" value="SH3_retrovirus"/>
    <property type="match status" value="2"/>
</dbReference>
<dbReference type="EMBL" id="SGPK01001069">
    <property type="protein sequence ID" value="THG94676.1"/>
    <property type="molecule type" value="Genomic_DNA"/>
</dbReference>
<keyword evidence="18" id="KW-0233">DNA recombination</keyword>
<dbReference type="GO" id="GO:0046872">
    <property type="term" value="F:metal ion binding"/>
    <property type="evidence" value="ECO:0007669"/>
    <property type="project" value="UniProtKB-KW"/>
</dbReference>
<evidence type="ECO:0000256" key="3">
    <source>
        <dbReference type="ARBA" id="ARBA00022612"/>
    </source>
</evidence>
<keyword evidence="16" id="KW-0239">DNA-directed DNA polymerase</keyword>
<dbReference type="InterPro" id="IPR013103">
    <property type="entry name" value="RVT_2"/>
</dbReference>
<comment type="catalytic activity">
    <reaction evidence="21">
        <text>DNA(n) + a 2'-deoxyribonucleoside 5'-triphosphate = DNA(n+1) + diphosphate</text>
        <dbReference type="Rhea" id="RHEA:22508"/>
        <dbReference type="Rhea" id="RHEA-COMP:17339"/>
        <dbReference type="Rhea" id="RHEA-COMP:17340"/>
        <dbReference type="ChEBI" id="CHEBI:33019"/>
        <dbReference type="ChEBI" id="CHEBI:61560"/>
        <dbReference type="ChEBI" id="CHEBI:173112"/>
        <dbReference type="EC" id="2.7.7.7"/>
    </reaction>
</comment>
<evidence type="ECO:0000313" key="25">
    <source>
        <dbReference type="Proteomes" id="UP000308199"/>
    </source>
</evidence>
<dbReference type="InterPro" id="IPR012337">
    <property type="entry name" value="RNaseH-like_sf"/>
</dbReference>
<keyword evidence="12" id="KW-0460">Magnesium</keyword>
<dbReference type="OrthoDB" id="413361at2759"/>
<feature type="compositionally biased region" description="Basic and acidic residues" evidence="22">
    <location>
        <begin position="233"/>
        <end position="245"/>
    </location>
</feature>
<comment type="function">
    <text evidence="1">The aspartyl protease (PR) mediates the proteolytic cleavages of the Gag and Gag-Pol polyproteins after assembly of the VLP.</text>
</comment>
<feature type="region of interest" description="Disordered" evidence="22">
    <location>
        <begin position="233"/>
        <end position="263"/>
    </location>
</feature>
<keyword evidence="6" id="KW-0540">Nuclease</keyword>
<evidence type="ECO:0000256" key="13">
    <source>
        <dbReference type="ARBA" id="ARBA00022884"/>
    </source>
</evidence>
<evidence type="ECO:0000259" key="23">
    <source>
        <dbReference type="PROSITE" id="PS50994"/>
    </source>
</evidence>
<keyword evidence="8" id="KW-0547">Nucleotide-binding</keyword>
<keyword evidence="3" id="KW-1188">Viral release from host cell</keyword>
<keyword evidence="16" id="KW-0808">Transferase</keyword>
<evidence type="ECO:0000256" key="19">
    <source>
        <dbReference type="ARBA" id="ARBA00023268"/>
    </source>
</evidence>
<keyword evidence="25" id="KW-1185">Reference proteome</keyword>
<reference evidence="24 25" key="1">
    <citation type="submission" date="2019-02" db="EMBL/GenBank/DDBJ databases">
        <title>Genome sequencing of the rare red list fungi Phellinidium pouzarii.</title>
        <authorList>
            <person name="Buettner E."/>
            <person name="Kellner H."/>
        </authorList>
    </citation>
    <scope>NUCLEOTIDE SEQUENCE [LARGE SCALE GENOMIC DNA]</scope>
    <source>
        <strain evidence="24 25">DSM 108285</strain>
    </source>
</reference>
<evidence type="ECO:0000256" key="20">
    <source>
        <dbReference type="ARBA" id="ARBA00048173"/>
    </source>
</evidence>
<keyword evidence="13" id="KW-0694">RNA-binding</keyword>
<proteinExistence type="predicted"/>
<dbReference type="InterPro" id="IPR001584">
    <property type="entry name" value="Integrase_cat-core"/>
</dbReference>
<evidence type="ECO:0000256" key="4">
    <source>
        <dbReference type="ARBA" id="ARBA00022670"/>
    </source>
</evidence>
<evidence type="ECO:0000256" key="22">
    <source>
        <dbReference type="SAM" id="MobiDB-lite"/>
    </source>
</evidence>
<dbReference type="GO" id="GO:0005634">
    <property type="term" value="C:nucleus"/>
    <property type="evidence" value="ECO:0007669"/>
    <property type="project" value="UniProtKB-ARBA"/>
</dbReference>
<evidence type="ECO:0000256" key="9">
    <source>
        <dbReference type="ARBA" id="ARBA00022759"/>
    </source>
</evidence>
<sequence length="1159" mass="131152">MSESSSADLLSFTKLGESNYPTWEYDMRAALQVKKLWRLTSGNESKPSSPPEKVELWEEKAEQAAGLIYQKLEHGMQILVQKYMDDPIKMWGELEKMQHQDNPASRFIAYDQFFSITKKEDESLTALTARVEDALHKMRNSRNSALTLKDFEDELAAVALVRALPMEYSSFRSALLLLTNFDFKTVKDAFLQEQKNRQPRAADSALALSSAHKGHTEAQCFKRHDARESILKQRKEKREKGKERANAAQQETSASAPTSVQSAEFAGNASTHDYTNPHSPLLSDAGSDWIVDTGATCHMTPHRHWFNTYTPNHTPIQLANNQIIYSVGLGSVRFQPVINGKPGRLLEFERVLHVPDLRNNLLSVLYLTRAKSYIVTIQHDQIFFKRNGALLFTAAINSNNAASINGQVVPMTQFSGMVSTCPLDLTLWHRRFAHLNHGDVKKLIQEDLVKGIVVKSKDLPDPICEPCIAGKQHRSNVSKLASHHASGLLELVHSDVHGPLPVQTRHGYHYWITFIDDHSRHWAVMPLKKKSDAFAAFKHFKAYAENQLNLKIKATRDDKGGEYMPREWDQFCNSEGIHRQHTIRAEPHQNGVAERANRTLVEGITTMLNEAHLPATFWWDAVAAFVHVHNRSPTSAVQGKTPFELWHKSKPDVSHFRVFGCTSYVHVKKDLRRQLESHTQKCVFLGYPAHFKGWTFWNPITCKEVISDICQGNGISFATNGVAERANRTLVEGITTMLNEAHLPATFWWDAVAAFVHVHNRSPTSAVQGKTPFELWHKSKPDVSHFRVFGCTSYVHVKKDLRRQLESHTQKCVFLGYPAHFKGWTFWNPITCKEVISDSAQFDERVFPGNSRTPVDLQVPSPPETSDPIEQVGVESNSDDDDTVPLPPLPDSPATPPMPPPQNSPPPVTPVTPAHPSTKRERSPSDLPPESPKKPKVQSSAPEWRPRPRPLTSFRDALINPLMDYPGRRIPRPAPEIHPAPQPAPVSETEPVQVQQSDEEDRDELDLMSEDEMQAEALMFTGLMDFGANAGLEDQYIAFEDAFDYVLKSTNHFQHVFSAEVRKQYGPEPYQWKDIRGRPDAHLWEQAAMEEFISLVENGTFTPVRLPSDRKTIGCRWVFKLKRKADGSVDRYKARLVAKGFSQRPGLEFSQVFAPTAKW</sequence>
<dbReference type="Pfam" id="PF07727">
    <property type="entry name" value="RVT_2"/>
    <property type="match status" value="1"/>
</dbReference>
<dbReference type="GO" id="GO:0008233">
    <property type="term" value="F:peptidase activity"/>
    <property type="evidence" value="ECO:0007669"/>
    <property type="project" value="UniProtKB-KW"/>
</dbReference>
<keyword evidence="5" id="KW-0548">Nucleotidyltransferase</keyword>
<keyword evidence="19" id="KW-0511">Multifunctional enzyme</keyword>
<keyword evidence="15" id="KW-0695">RNA-directed DNA polymerase</keyword>
<evidence type="ECO:0000256" key="8">
    <source>
        <dbReference type="ARBA" id="ARBA00022741"/>
    </source>
</evidence>
<keyword evidence="17" id="KW-0917">Virion maturation</keyword>
<accession>A0A4S4K9R3</accession>
<dbReference type="InterPro" id="IPR054722">
    <property type="entry name" value="PolX-like_BBD"/>
</dbReference>
<dbReference type="Gene3D" id="3.30.420.10">
    <property type="entry name" value="Ribonuclease H-like superfamily/Ribonuclease H"/>
    <property type="match status" value="2"/>
</dbReference>
<dbReference type="InterPro" id="IPR025724">
    <property type="entry name" value="GAG-pre-integrase_dom"/>
</dbReference>
<comment type="caution">
    <text evidence="24">The sequence shown here is derived from an EMBL/GenBank/DDBJ whole genome shotgun (WGS) entry which is preliminary data.</text>
</comment>
<dbReference type="GO" id="GO:0032196">
    <property type="term" value="P:transposition"/>
    <property type="evidence" value="ECO:0007669"/>
    <property type="project" value="UniProtKB-KW"/>
</dbReference>
<dbReference type="AlphaFoldDB" id="A0A4S4K9R3"/>
<dbReference type="Pfam" id="PF13976">
    <property type="entry name" value="gag_pre-integrs"/>
    <property type="match status" value="1"/>
</dbReference>
<evidence type="ECO:0000256" key="21">
    <source>
        <dbReference type="ARBA" id="ARBA00049244"/>
    </source>
</evidence>
<feature type="non-terminal residue" evidence="24">
    <location>
        <position position="1159"/>
    </location>
</feature>
<evidence type="ECO:0000256" key="11">
    <source>
        <dbReference type="ARBA" id="ARBA00022840"/>
    </source>
</evidence>
<keyword evidence="7" id="KW-0479">Metal-binding</keyword>
<evidence type="ECO:0000313" key="24">
    <source>
        <dbReference type="EMBL" id="THG94676.1"/>
    </source>
</evidence>
<keyword evidence="14" id="KW-0229">DNA integration</keyword>
<dbReference type="PANTHER" id="PTHR42648:SF11">
    <property type="entry name" value="TRANSPOSON TY4-P GAG-POL POLYPROTEIN"/>
    <property type="match status" value="1"/>
</dbReference>
<dbReference type="GO" id="GO:0003723">
    <property type="term" value="F:RNA binding"/>
    <property type="evidence" value="ECO:0007669"/>
    <property type="project" value="UniProtKB-KW"/>
</dbReference>
<keyword evidence="11" id="KW-0067">ATP-binding</keyword>
<keyword evidence="10" id="KW-0378">Hydrolase</keyword>
<comment type="catalytic activity">
    <reaction evidence="20">
        <text>DNA(n) + a 2'-deoxyribonucleoside 5'-triphosphate = DNA(n+1) + diphosphate</text>
        <dbReference type="Rhea" id="RHEA:22508"/>
        <dbReference type="Rhea" id="RHEA-COMP:17339"/>
        <dbReference type="Rhea" id="RHEA-COMP:17340"/>
        <dbReference type="ChEBI" id="CHEBI:33019"/>
        <dbReference type="ChEBI" id="CHEBI:61560"/>
        <dbReference type="ChEBI" id="CHEBI:173112"/>
        <dbReference type="EC" id="2.7.7.49"/>
    </reaction>
</comment>
<evidence type="ECO:0000256" key="15">
    <source>
        <dbReference type="ARBA" id="ARBA00022918"/>
    </source>
</evidence>
<evidence type="ECO:0000256" key="17">
    <source>
        <dbReference type="ARBA" id="ARBA00023113"/>
    </source>
</evidence>
<dbReference type="GO" id="GO:0006310">
    <property type="term" value="P:DNA recombination"/>
    <property type="evidence" value="ECO:0007669"/>
    <property type="project" value="UniProtKB-KW"/>
</dbReference>